<feature type="region of interest" description="Disordered" evidence="1">
    <location>
        <begin position="49"/>
        <end position="109"/>
    </location>
</feature>
<name>A0A7W8EBA5_9BACT</name>
<evidence type="ECO:0000256" key="2">
    <source>
        <dbReference type="SAM" id="SignalP"/>
    </source>
</evidence>
<evidence type="ECO:0000313" key="4">
    <source>
        <dbReference type="Proteomes" id="UP000584867"/>
    </source>
</evidence>
<dbReference type="EMBL" id="JACHIO010000029">
    <property type="protein sequence ID" value="MBB5066513.1"/>
    <property type="molecule type" value="Genomic_DNA"/>
</dbReference>
<feature type="compositionally biased region" description="Low complexity" evidence="1">
    <location>
        <begin position="73"/>
        <end position="95"/>
    </location>
</feature>
<keyword evidence="2" id="KW-0732">Signal</keyword>
<dbReference type="RefSeq" id="WP_184260258.1">
    <property type="nucleotide sequence ID" value="NZ_JACHIO010000029.1"/>
</dbReference>
<feature type="compositionally biased region" description="Pro residues" evidence="1">
    <location>
        <begin position="96"/>
        <end position="105"/>
    </location>
</feature>
<accession>A0A7W8EBA5</accession>
<proteinExistence type="predicted"/>
<evidence type="ECO:0008006" key="5">
    <source>
        <dbReference type="Google" id="ProtNLM"/>
    </source>
</evidence>
<dbReference type="AlphaFoldDB" id="A0A7W8EBA5"/>
<evidence type="ECO:0000256" key="1">
    <source>
        <dbReference type="SAM" id="MobiDB-lite"/>
    </source>
</evidence>
<feature type="chain" id="PRO_5030593309" description="Capsule assembly protein Wzi" evidence="2">
    <location>
        <begin position="29"/>
        <end position="744"/>
    </location>
</feature>
<dbReference type="Pfam" id="PF14052">
    <property type="entry name" value="Caps_assemb_Wzi"/>
    <property type="match status" value="1"/>
</dbReference>
<dbReference type="Gene3D" id="2.40.160.130">
    <property type="entry name" value="Capsule assembly protein Wzi"/>
    <property type="match status" value="1"/>
</dbReference>
<evidence type="ECO:0000313" key="3">
    <source>
        <dbReference type="EMBL" id="MBB5066513.1"/>
    </source>
</evidence>
<comment type="caution">
    <text evidence="3">The sequence shown here is derived from an EMBL/GenBank/DDBJ whole genome shotgun (WGS) entry which is preliminary data.</text>
</comment>
<gene>
    <name evidence="3" type="ORF">HDF15_004893</name>
</gene>
<dbReference type="InterPro" id="IPR038636">
    <property type="entry name" value="Wzi_sf"/>
</dbReference>
<dbReference type="InterPro" id="IPR026950">
    <property type="entry name" value="Caps_assemb_Wzi"/>
</dbReference>
<feature type="signal peptide" evidence="2">
    <location>
        <begin position="1"/>
        <end position="28"/>
    </location>
</feature>
<dbReference type="Proteomes" id="UP000584867">
    <property type="component" value="Unassembled WGS sequence"/>
</dbReference>
<sequence length="744" mass="80885">MSLPRFQERVSLLAWLLIAFIAVTSAHAQTQSVPVAPVPVPAPASSLPSMPAPIPVKNLGDQPQPSTPAPQNPSATTPLVPVPAASASTPVTVTPAPVPSSPSPVPTVSASTVPAPVPTSTVPAPDQPFAVPAAASSEAPTVQAPVEIALPAPAAVASLPSIEAYDFLTPPKRKQVIDALGSTYIPVDSPVYPMALRLYSMGYLDSAFISMRPWTRRSLLHMLEKSTPEIMADGNDQATEILAKLNAELAAEVPGGNFTRGRVYGLETAYTRFLGISGQSLRDSFHLGQTIVNDYGRPYEPGFNNITGFSTVNEMGRFSLYIRGEYQHAPSGAGYSTALTGELSCIDEIPYPGSGCDNNGIALANYNLNQATIPTGPIAAQNPFRLQEAALSFHVLGHEISGGKSDAWLGPGMGGAMAWSNNAENIYSFRINRVEPLHIPLVSDLLGPIRYDFFVGSLKGHTDHNSPWVHSEMFSFRPTKNVEIGFQRSVIWGGEGHEPITIHTFLRSFFSISDTTVPEKNSSADPGARFSAFNFSWRLPYLRKYVTLYTDSESHDDVTPPSAPRRAAYRPGVFISQFPHMPRLDFRIEGVSTDTSTLRSLTGQFNYYEGQQPQGYTNKGFIMGDWIGREAKGGQAWLTYHLSGNEWVQLEYLNKKTPKDFIPGGTTQNQFKVDVVKRLPHDLELNAWLQYERWKAPVPLVVPGVPLDVIGPPQYLTGPQNDTAIAVQLTWHPKLHTEPNLAGR</sequence>
<protein>
    <recommendedName>
        <fullName evidence="5">Capsule assembly protein Wzi</fullName>
    </recommendedName>
</protein>
<reference evidence="3 4" key="1">
    <citation type="submission" date="2020-08" db="EMBL/GenBank/DDBJ databases">
        <title>Genomic Encyclopedia of Type Strains, Phase IV (KMG-V): Genome sequencing to study the core and pangenomes of soil and plant-associated prokaryotes.</title>
        <authorList>
            <person name="Whitman W."/>
        </authorList>
    </citation>
    <scope>NUCLEOTIDE SEQUENCE [LARGE SCALE GENOMIC DNA]</scope>
    <source>
        <strain evidence="3 4">X5P3</strain>
    </source>
</reference>
<organism evidence="3 4">
    <name type="scientific">Granulicella mallensis</name>
    <dbReference type="NCBI Taxonomy" id="940614"/>
    <lineage>
        <taxon>Bacteria</taxon>
        <taxon>Pseudomonadati</taxon>
        <taxon>Acidobacteriota</taxon>
        <taxon>Terriglobia</taxon>
        <taxon>Terriglobales</taxon>
        <taxon>Acidobacteriaceae</taxon>
        <taxon>Granulicella</taxon>
    </lineage>
</organism>